<dbReference type="CDD" id="cd05362">
    <property type="entry name" value="THN_reductase-like_SDR_c"/>
    <property type="match status" value="1"/>
</dbReference>
<dbReference type="PROSITE" id="PS00061">
    <property type="entry name" value="ADH_SHORT"/>
    <property type="match status" value="1"/>
</dbReference>
<evidence type="ECO:0000256" key="2">
    <source>
        <dbReference type="ARBA" id="ARBA00022857"/>
    </source>
</evidence>
<keyword evidence="3" id="KW-0560">Oxidoreductase</keyword>
<dbReference type="PANTHER" id="PTHR48107">
    <property type="entry name" value="NADPH-DEPENDENT ALDEHYDE REDUCTASE-LIKE PROTEIN, CHLOROPLASTIC-RELATED"/>
    <property type="match status" value="1"/>
</dbReference>
<dbReference type="InterPro" id="IPR036291">
    <property type="entry name" value="NAD(P)-bd_dom_sf"/>
</dbReference>
<gene>
    <name evidence="5" type="ORF">SAMN02745781_00230</name>
</gene>
<evidence type="ECO:0000259" key="4">
    <source>
        <dbReference type="SMART" id="SM00822"/>
    </source>
</evidence>
<reference evidence="6" key="1">
    <citation type="submission" date="2016-11" db="EMBL/GenBank/DDBJ databases">
        <authorList>
            <person name="Varghese N."/>
            <person name="Submissions S."/>
        </authorList>
    </citation>
    <scope>NUCLEOTIDE SEQUENCE [LARGE SCALE GENOMIC DNA]</scope>
    <source>
        <strain evidence="6">DSM 21264</strain>
    </source>
</reference>
<proteinExistence type="inferred from homology"/>
<organism evidence="5 6">
    <name type="scientific">Vibrio gazogenes DSM 21264 = NBRC 103151</name>
    <dbReference type="NCBI Taxonomy" id="1123492"/>
    <lineage>
        <taxon>Bacteria</taxon>
        <taxon>Pseudomonadati</taxon>
        <taxon>Pseudomonadota</taxon>
        <taxon>Gammaproteobacteria</taxon>
        <taxon>Vibrionales</taxon>
        <taxon>Vibrionaceae</taxon>
        <taxon>Vibrio</taxon>
    </lineage>
</organism>
<evidence type="ECO:0000313" key="6">
    <source>
        <dbReference type="Proteomes" id="UP000184159"/>
    </source>
</evidence>
<dbReference type="PRINTS" id="PR00081">
    <property type="entry name" value="GDHRDH"/>
</dbReference>
<dbReference type="SMART" id="SM00822">
    <property type="entry name" value="PKS_KR"/>
    <property type="match status" value="1"/>
</dbReference>
<dbReference type="FunFam" id="3.40.50.720:FF:000374">
    <property type="entry name" value="3-oxoacyl-(Acyl-carrier-protein) reductase"/>
    <property type="match status" value="1"/>
</dbReference>
<dbReference type="InterPro" id="IPR057326">
    <property type="entry name" value="KR_dom"/>
</dbReference>
<protein>
    <submittedName>
        <fullName evidence="5">3-oxoacyl-[acyl-carrier protein] reductase</fullName>
    </submittedName>
</protein>
<dbReference type="Proteomes" id="UP000184159">
    <property type="component" value="Unassembled WGS sequence"/>
</dbReference>
<sequence length="249" mass="26652">MNNSQHQQKQVAIVTGASRGIGAEIALTLATDGIAVLVNYANSPEKAESVVREIEHQGGQAIAVQADLSHSEAARALFDKAENTLGKVTILVNNAGIMELSPVAEVTDASFERQLSLNLLGPFRLIREASSRLADNGRIINFSSSVVGLYQPTYAAYAATKAALETMTKIAAKELGNRGITVNAIAPGPIATELFLSDKSEELVEHIKNMNPFKRLGEPEDIARVVRFFSKAESAWINGQVIRANGGII</sequence>
<dbReference type="SUPFAM" id="SSF51735">
    <property type="entry name" value="NAD(P)-binding Rossmann-fold domains"/>
    <property type="match status" value="1"/>
</dbReference>
<dbReference type="PRINTS" id="PR00080">
    <property type="entry name" value="SDRFAMILY"/>
</dbReference>
<evidence type="ECO:0000256" key="3">
    <source>
        <dbReference type="ARBA" id="ARBA00023002"/>
    </source>
</evidence>
<keyword evidence="6" id="KW-1185">Reference proteome</keyword>
<dbReference type="PANTHER" id="PTHR48107:SF7">
    <property type="entry name" value="RE15974P"/>
    <property type="match status" value="1"/>
</dbReference>
<dbReference type="GO" id="GO:0016614">
    <property type="term" value="F:oxidoreductase activity, acting on CH-OH group of donors"/>
    <property type="evidence" value="ECO:0007669"/>
    <property type="project" value="UniProtKB-ARBA"/>
</dbReference>
<evidence type="ECO:0000313" key="5">
    <source>
        <dbReference type="EMBL" id="SHE39074.1"/>
    </source>
</evidence>
<dbReference type="EMBL" id="FQUH01000001">
    <property type="protein sequence ID" value="SHE39074.1"/>
    <property type="molecule type" value="Genomic_DNA"/>
</dbReference>
<dbReference type="Pfam" id="PF13561">
    <property type="entry name" value="adh_short_C2"/>
    <property type="match status" value="1"/>
</dbReference>
<dbReference type="InterPro" id="IPR020904">
    <property type="entry name" value="Sc_DH/Rdtase_CS"/>
</dbReference>
<feature type="domain" description="Ketoreductase" evidence="4">
    <location>
        <begin position="10"/>
        <end position="188"/>
    </location>
</feature>
<keyword evidence="2" id="KW-0521">NADP</keyword>
<evidence type="ECO:0000256" key="1">
    <source>
        <dbReference type="ARBA" id="ARBA00006484"/>
    </source>
</evidence>
<accession>A0A1M4T3T5</accession>
<dbReference type="Gene3D" id="3.40.50.720">
    <property type="entry name" value="NAD(P)-binding Rossmann-like Domain"/>
    <property type="match status" value="1"/>
</dbReference>
<comment type="similarity">
    <text evidence="1">Belongs to the short-chain dehydrogenases/reductases (SDR) family.</text>
</comment>
<name>A0A1M4T3T5_VIBGA</name>
<dbReference type="AlphaFoldDB" id="A0A1M4T3T5"/>
<dbReference type="InterPro" id="IPR002347">
    <property type="entry name" value="SDR_fam"/>
</dbReference>